<dbReference type="EMBL" id="CAKOFQ010007211">
    <property type="protein sequence ID" value="CAH1994998.1"/>
    <property type="molecule type" value="Genomic_DNA"/>
</dbReference>
<gene>
    <name evidence="2" type="ORF">ACAOBT_LOCUS22333</name>
</gene>
<proteinExistence type="predicted"/>
<keyword evidence="3" id="KW-1185">Reference proteome</keyword>
<evidence type="ECO:0000313" key="2">
    <source>
        <dbReference type="EMBL" id="CAH1994998.1"/>
    </source>
</evidence>
<dbReference type="Proteomes" id="UP001152888">
    <property type="component" value="Unassembled WGS sequence"/>
</dbReference>
<evidence type="ECO:0000313" key="3">
    <source>
        <dbReference type="Proteomes" id="UP001152888"/>
    </source>
</evidence>
<comment type="caution">
    <text evidence="2">The sequence shown here is derived from an EMBL/GenBank/DDBJ whole genome shotgun (WGS) entry which is preliminary data.</text>
</comment>
<sequence>MIKILTCLISLQLVHSLEDAIDVNDILSEDLMPTSLLIWENPEKARKFKNDSASEVTKFKSDGRLTNAMETMGFHRTMMNQYLCRSYIADRIVSNMTLTRIKRRMGHSSGEQANFTDVENKAASLIKNNLMNDEGSSGYQDWLLKYEVLCRIWLRLNYMFNAIILLFL</sequence>
<dbReference type="OrthoDB" id="6597267at2759"/>
<evidence type="ECO:0000256" key="1">
    <source>
        <dbReference type="SAM" id="SignalP"/>
    </source>
</evidence>
<feature type="chain" id="PRO_5040362537" evidence="1">
    <location>
        <begin position="17"/>
        <end position="168"/>
    </location>
</feature>
<keyword evidence="1" id="KW-0732">Signal</keyword>
<organism evidence="2 3">
    <name type="scientific">Acanthoscelides obtectus</name>
    <name type="common">Bean weevil</name>
    <name type="synonym">Bruchus obtectus</name>
    <dbReference type="NCBI Taxonomy" id="200917"/>
    <lineage>
        <taxon>Eukaryota</taxon>
        <taxon>Metazoa</taxon>
        <taxon>Ecdysozoa</taxon>
        <taxon>Arthropoda</taxon>
        <taxon>Hexapoda</taxon>
        <taxon>Insecta</taxon>
        <taxon>Pterygota</taxon>
        <taxon>Neoptera</taxon>
        <taxon>Endopterygota</taxon>
        <taxon>Coleoptera</taxon>
        <taxon>Polyphaga</taxon>
        <taxon>Cucujiformia</taxon>
        <taxon>Chrysomeloidea</taxon>
        <taxon>Chrysomelidae</taxon>
        <taxon>Bruchinae</taxon>
        <taxon>Bruchini</taxon>
        <taxon>Acanthoscelides</taxon>
    </lineage>
</organism>
<accession>A0A9P0LLT9</accession>
<feature type="signal peptide" evidence="1">
    <location>
        <begin position="1"/>
        <end position="16"/>
    </location>
</feature>
<name>A0A9P0LLT9_ACAOB</name>
<dbReference type="AlphaFoldDB" id="A0A9P0LLT9"/>
<protein>
    <submittedName>
        <fullName evidence="2">Uncharacterized protein</fullName>
    </submittedName>
</protein>
<reference evidence="2" key="1">
    <citation type="submission" date="2022-03" db="EMBL/GenBank/DDBJ databases">
        <authorList>
            <person name="Sayadi A."/>
        </authorList>
    </citation>
    <scope>NUCLEOTIDE SEQUENCE</scope>
</reference>